<keyword evidence="11" id="KW-1185">Reference proteome</keyword>
<feature type="region of interest" description="Disordered" evidence="9">
    <location>
        <begin position="809"/>
        <end position="830"/>
    </location>
</feature>
<dbReference type="SMART" id="SM00399">
    <property type="entry name" value="ZnF_C4"/>
    <property type="match status" value="1"/>
</dbReference>
<keyword evidence="3" id="KW-0862">Zinc</keyword>
<dbReference type="AlphaFoldDB" id="A0AA85GE08"/>
<reference evidence="11" key="1">
    <citation type="submission" date="2022-06" db="EMBL/GenBank/DDBJ databases">
        <authorList>
            <person name="Berger JAMES D."/>
            <person name="Berger JAMES D."/>
        </authorList>
    </citation>
    <scope>NUCLEOTIDE SEQUENCE [LARGE SCALE GENOMIC DNA]</scope>
</reference>
<feature type="region of interest" description="Disordered" evidence="9">
    <location>
        <begin position="863"/>
        <end position="900"/>
    </location>
</feature>
<dbReference type="SUPFAM" id="SSF48508">
    <property type="entry name" value="Nuclear receptor ligand-binding domain"/>
    <property type="match status" value="1"/>
</dbReference>
<dbReference type="GO" id="GO:0043565">
    <property type="term" value="F:sequence-specific DNA binding"/>
    <property type="evidence" value="ECO:0007669"/>
    <property type="project" value="InterPro"/>
</dbReference>
<evidence type="ECO:0000256" key="3">
    <source>
        <dbReference type="ARBA" id="ARBA00022833"/>
    </source>
</evidence>
<dbReference type="InterPro" id="IPR035500">
    <property type="entry name" value="NHR-like_dom_sf"/>
</dbReference>
<evidence type="ECO:0000256" key="1">
    <source>
        <dbReference type="ARBA" id="ARBA00022723"/>
    </source>
</evidence>
<keyword evidence="2" id="KW-0863">Zinc-finger</keyword>
<dbReference type="PROSITE" id="PS00031">
    <property type="entry name" value="NUCLEAR_REC_DBD_1"/>
    <property type="match status" value="1"/>
</dbReference>
<accession>A0AA85GE08</accession>
<dbReference type="InterPro" id="IPR050274">
    <property type="entry name" value="Nuclear_hormone_rcpt_NR2"/>
</dbReference>
<feature type="region of interest" description="Disordered" evidence="9">
    <location>
        <begin position="556"/>
        <end position="577"/>
    </location>
</feature>
<feature type="compositionally biased region" description="Basic residues" evidence="9">
    <location>
        <begin position="809"/>
        <end position="818"/>
    </location>
</feature>
<evidence type="ECO:0000256" key="8">
    <source>
        <dbReference type="ARBA" id="ARBA00023242"/>
    </source>
</evidence>
<evidence type="ECO:0000256" key="2">
    <source>
        <dbReference type="ARBA" id="ARBA00022771"/>
    </source>
</evidence>
<dbReference type="Gene3D" id="1.10.565.10">
    <property type="entry name" value="Retinoid X Receptor"/>
    <property type="match status" value="1"/>
</dbReference>
<dbReference type="InterPro" id="IPR013088">
    <property type="entry name" value="Znf_NHR/GATA"/>
</dbReference>
<dbReference type="SUPFAM" id="SSF57716">
    <property type="entry name" value="Glucocorticoid receptor-like (DNA-binding domain)"/>
    <property type="match status" value="1"/>
</dbReference>
<dbReference type="PRINTS" id="PR00047">
    <property type="entry name" value="STROIDFINGER"/>
</dbReference>
<keyword evidence="6" id="KW-0804">Transcription</keyword>
<dbReference type="PROSITE" id="PS51030">
    <property type="entry name" value="NUCLEAR_REC_DBD_2"/>
    <property type="match status" value="1"/>
</dbReference>
<dbReference type="CDD" id="cd06916">
    <property type="entry name" value="NR_DBD_like"/>
    <property type="match status" value="1"/>
</dbReference>
<feature type="domain" description="Nuclear receptor" evidence="10">
    <location>
        <begin position="268"/>
        <end position="343"/>
    </location>
</feature>
<feature type="region of interest" description="Disordered" evidence="9">
    <location>
        <begin position="224"/>
        <end position="262"/>
    </location>
</feature>
<name>A0AA85GE08_9TREM</name>
<keyword evidence="4" id="KW-0805">Transcription regulation</keyword>
<dbReference type="GO" id="GO:0003700">
    <property type="term" value="F:DNA-binding transcription factor activity"/>
    <property type="evidence" value="ECO:0007669"/>
    <property type="project" value="InterPro"/>
</dbReference>
<dbReference type="Pfam" id="PF00105">
    <property type="entry name" value="zf-C4"/>
    <property type="match status" value="1"/>
</dbReference>
<dbReference type="WBParaSite" id="SRDH1_94930.1">
    <property type="protein sequence ID" value="SRDH1_94930.1"/>
    <property type="gene ID" value="SRDH1_94930"/>
</dbReference>
<evidence type="ECO:0000256" key="9">
    <source>
        <dbReference type="SAM" id="MobiDB-lite"/>
    </source>
</evidence>
<evidence type="ECO:0000256" key="6">
    <source>
        <dbReference type="ARBA" id="ARBA00023163"/>
    </source>
</evidence>
<organism evidence="11 12">
    <name type="scientific">Schistosoma rodhaini</name>
    <dbReference type="NCBI Taxonomy" id="6188"/>
    <lineage>
        <taxon>Eukaryota</taxon>
        <taxon>Metazoa</taxon>
        <taxon>Spiralia</taxon>
        <taxon>Lophotrochozoa</taxon>
        <taxon>Platyhelminthes</taxon>
        <taxon>Trematoda</taxon>
        <taxon>Digenea</taxon>
        <taxon>Strigeidida</taxon>
        <taxon>Schistosomatoidea</taxon>
        <taxon>Schistosomatidae</taxon>
        <taxon>Schistosoma</taxon>
    </lineage>
</organism>
<reference evidence="12" key="2">
    <citation type="submission" date="2023-11" db="UniProtKB">
        <authorList>
            <consortium name="WormBaseParasite"/>
        </authorList>
    </citation>
    <scope>IDENTIFICATION</scope>
</reference>
<keyword evidence="7" id="KW-0675">Receptor</keyword>
<sequence>MNNLTKKYYSIENSSINQYYKEMVPLKEGTQTTLPLLHNHIIDNSTHNNFSYIMTMNEQSNLNSNFKCEQSIGQPVYPLIENQFISSSSLLSSSAFTLATSSVTSSSSAVSASSSSSSLSIQIPIVNELKYSNHLDYIQHFNSQMKSPMYDLKPTSIYHHHHSNNTCVNDNNKFSKPPDGSSALTYGFIDTVNSKKSTLFIHNKQPLMKNDKIYKNTESNDIIHCNSSVEEDDDDGDENDDDEEEDDINDTVEESEDVSSSNCTDDIQHLCQVCGDRSSGKHYGQYTCEGCKSFFKRSVRKSANYVCRSGGQCPVDAQRRNQCQACRLSRCLLAGMKKSAVQRARANTQTYLCSTTPYSSYPVIAAAAVAAAATAYLHETVTTTTTTTTNTNTNDTTTNFISNSYIPTTNQYITPSNGNINHLSQTYYEHYDNTLNVSNIPYSRLYNQPIYTRKYIPGNSMNKPIESMVTSYLPFSNSNSTSSMLPYDYQPPTLNHHNHYATPLKLQQKSPYDYYPHYHSTSSIPSTSSITIPMTTSIMTNFHNINMNCMNPYNTTNRTNSSTTTHTTNTTNNTSSSIRCDLNQELNSSFRQPDSSSSSSVATLPSLNSMIHYENIHSFIIDIQNTIKEWILIIQDTNYLLNTTYYLNYHYHIEFMKLWSNKLLKQITYILNKLHSFKQIWNQYFKNMAGNSNDPLLLLLLRRRRHHGDGDDETEEEYLWINELITQIELYESQDYEMKAINQLNKSMIPIPDTTQIILCELLDKERELLLRKSLPTLTLMHICQSIHNYPNEEIIIEQIESLVYSIHHHHNHPHHPPHPQQDDNSKYYKFNKPTSIPSSHLHSNQSIVHLDRCQIETGLEHNSNDTNELWNSNGSTTNTTTTTTTSSSGSNSSSSSSKWNTTTINNNLLLLISSIKRHNFDSFEWGCMRCFILLNSGLLNESYTRSFELLKYTIYMMLMKHIHHKLKQQSNHNKQVTIATNHWTLTYRLTQRIYNLFQISNELLNIQIYQDTTDKNLSSNQ</sequence>
<keyword evidence="5" id="KW-0238">DNA-binding</keyword>
<dbReference type="Proteomes" id="UP000050792">
    <property type="component" value="Unassembled WGS sequence"/>
</dbReference>
<evidence type="ECO:0000256" key="5">
    <source>
        <dbReference type="ARBA" id="ARBA00023125"/>
    </source>
</evidence>
<dbReference type="PANTHER" id="PTHR24083">
    <property type="entry name" value="NUCLEAR HORMONE RECEPTOR"/>
    <property type="match status" value="1"/>
</dbReference>
<evidence type="ECO:0000256" key="4">
    <source>
        <dbReference type="ARBA" id="ARBA00023015"/>
    </source>
</evidence>
<keyword evidence="8" id="KW-0539">Nucleus</keyword>
<evidence type="ECO:0000259" key="10">
    <source>
        <dbReference type="PROSITE" id="PS51030"/>
    </source>
</evidence>
<keyword evidence="1" id="KW-0479">Metal-binding</keyword>
<feature type="compositionally biased region" description="Low complexity" evidence="9">
    <location>
        <begin position="872"/>
        <end position="900"/>
    </location>
</feature>
<dbReference type="GO" id="GO:0008270">
    <property type="term" value="F:zinc ion binding"/>
    <property type="evidence" value="ECO:0007669"/>
    <property type="project" value="UniProtKB-KW"/>
</dbReference>
<evidence type="ECO:0000313" key="11">
    <source>
        <dbReference type="Proteomes" id="UP000050792"/>
    </source>
</evidence>
<proteinExistence type="predicted"/>
<evidence type="ECO:0000256" key="7">
    <source>
        <dbReference type="ARBA" id="ARBA00023170"/>
    </source>
</evidence>
<dbReference type="InterPro" id="IPR001628">
    <property type="entry name" value="Znf_hrmn_rcpt"/>
</dbReference>
<protein>
    <recommendedName>
        <fullName evidence="10">Nuclear receptor domain-containing protein</fullName>
    </recommendedName>
</protein>
<dbReference type="Gene3D" id="3.30.50.10">
    <property type="entry name" value="Erythroid Transcription Factor GATA-1, subunit A"/>
    <property type="match status" value="1"/>
</dbReference>
<feature type="compositionally biased region" description="Acidic residues" evidence="9">
    <location>
        <begin position="229"/>
        <end position="257"/>
    </location>
</feature>
<evidence type="ECO:0000313" key="12">
    <source>
        <dbReference type="WBParaSite" id="SRDH1_94930.1"/>
    </source>
</evidence>